<evidence type="ECO:0000313" key="1">
    <source>
        <dbReference type="EMBL" id="CAF1659403.1"/>
    </source>
</evidence>
<evidence type="ECO:0000313" key="3">
    <source>
        <dbReference type="Proteomes" id="UP000682733"/>
    </source>
</evidence>
<accession>A0A8S2XUC0</accession>
<feature type="non-terminal residue" evidence="2">
    <location>
        <position position="1"/>
    </location>
</feature>
<proteinExistence type="predicted"/>
<name>A0A8S2XUC0_9BILA</name>
<protein>
    <submittedName>
        <fullName evidence="2">Uncharacterized protein</fullName>
    </submittedName>
</protein>
<dbReference type="Proteomes" id="UP000682733">
    <property type="component" value="Unassembled WGS sequence"/>
</dbReference>
<dbReference type="Proteomes" id="UP000677228">
    <property type="component" value="Unassembled WGS sequence"/>
</dbReference>
<reference evidence="2" key="1">
    <citation type="submission" date="2021-02" db="EMBL/GenBank/DDBJ databases">
        <authorList>
            <person name="Nowell W R."/>
        </authorList>
    </citation>
    <scope>NUCLEOTIDE SEQUENCE</scope>
</reference>
<comment type="caution">
    <text evidence="2">The sequence shown here is derived from an EMBL/GenBank/DDBJ whole genome shotgun (WGS) entry which is preliminary data.</text>
</comment>
<dbReference type="EMBL" id="CAJOBA010099618">
    <property type="protein sequence ID" value="CAF4515612.1"/>
    <property type="molecule type" value="Genomic_DNA"/>
</dbReference>
<evidence type="ECO:0000313" key="2">
    <source>
        <dbReference type="EMBL" id="CAF4515612.1"/>
    </source>
</evidence>
<gene>
    <name evidence="1" type="ORF">OVA965_LOCUS45214</name>
    <name evidence="2" type="ORF">TMI583_LOCUS48511</name>
</gene>
<sequence length="13" mass="1289">MGEVRVGCGTPPS</sequence>
<dbReference type="EMBL" id="CAJNOK010069424">
    <property type="protein sequence ID" value="CAF1659403.1"/>
    <property type="molecule type" value="Genomic_DNA"/>
</dbReference>
<organism evidence="2 3">
    <name type="scientific">Didymodactylos carnosus</name>
    <dbReference type="NCBI Taxonomy" id="1234261"/>
    <lineage>
        <taxon>Eukaryota</taxon>
        <taxon>Metazoa</taxon>
        <taxon>Spiralia</taxon>
        <taxon>Gnathifera</taxon>
        <taxon>Rotifera</taxon>
        <taxon>Eurotatoria</taxon>
        <taxon>Bdelloidea</taxon>
        <taxon>Philodinida</taxon>
        <taxon>Philodinidae</taxon>
        <taxon>Didymodactylos</taxon>
    </lineage>
</organism>